<evidence type="ECO:0000313" key="2">
    <source>
        <dbReference type="EMBL" id="KAJ6340733.1"/>
    </source>
</evidence>
<protein>
    <recommendedName>
        <fullName evidence="1">Pleiotropic ABC efflux transporter N-terminal domain-containing protein</fullName>
    </recommendedName>
</protein>
<name>A0ABQ9AJN1_9ROSI</name>
<evidence type="ECO:0000313" key="3">
    <source>
        <dbReference type="Proteomes" id="UP001141253"/>
    </source>
</evidence>
<sequence>MAQLAGPDEIESFRIELAEIGRSIRTSFRSHVSSFRSVSTVKSEHGRDADDEDVLQWVGVERLPTFERIATALFEEQDCTAGNGDVKGKRIINVAKLGAQERHMFIEKLIKHIENDNLRLLHKLRKRIDKVGVQLPTVEVRYKNLCVEAECEIVQGKPLPTLWNTTKSIFSGIAHLSYLKQRTKISIIKDVSGVIKPGRWDRVSFKLLTDPYLLIKVAGEMSYNGHKLEEFVPQKSSAYVSQYDLHIPEMTVRETIDFSARCQGTGSRAEIMMEVSRREKQAGILPDSDVDAYMKAISVEGLKSNLQTDYILKILGLDICADTMAGDAMRRGISGGQKKRLTTGILCLR</sequence>
<feature type="domain" description="Pleiotropic ABC efflux transporter N-terminal" evidence="1">
    <location>
        <begin position="115"/>
        <end position="164"/>
    </location>
</feature>
<accession>A0ABQ9AJN1</accession>
<keyword evidence="3" id="KW-1185">Reference proteome</keyword>
<comment type="caution">
    <text evidence="2">The sequence shown here is derived from an EMBL/GenBank/DDBJ whole genome shotgun (WGS) entry which is preliminary data.</text>
</comment>
<reference evidence="2" key="1">
    <citation type="submission" date="2022-10" db="EMBL/GenBank/DDBJ databases">
        <authorList>
            <person name="Hyden B.L."/>
            <person name="Feng K."/>
            <person name="Yates T."/>
            <person name="Jawdy S."/>
            <person name="Smart L.B."/>
            <person name="Muchero W."/>
        </authorList>
    </citation>
    <scope>NUCLEOTIDE SEQUENCE</scope>
    <source>
        <tissue evidence="2">Shoot tip</tissue>
    </source>
</reference>
<gene>
    <name evidence="2" type="ORF">OIU77_008479</name>
</gene>
<reference evidence="2" key="2">
    <citation type="journal article" date="2023" name="Int. J. Mol. Sci.">
        <title>De Novo Assembly and Annotation of 11 Diverse Shrub Willow (Salix) Genomes Reveals Novel Gene Organization in Sex-Linked Regions.</title>
        <authorList>
            <person name="Hyden B."/>
            <person name="Feng K."/>
            <person name="Yates T.B."/>
            <person name="Jawdy S."/>
            <person name="Cereghino C."/>
            <person name="Smart L.B."/>
            <person name="Muchero W."/>
        </authorList>
    </citation>
    <scope>NUCLEOTIDE SEQUENCE</scope>
    <source>
        <tissue evidence="2">Shoot tip</tissue>
    </source>
</reference>
<dbReference type="PANTHER" id="PTHR48040:SF18">
    <property type="entry name" value="PLEIOTROPIC DRUG RESISTANCE PROTEIN 3-LIKE ISOFORM X1"/>
    <property type="match status" value="1"/>
</dbReference>
<dbReference type="Pfam" id="PF14510">
    <property type="entry name" value="ABC_trans_N"/>
    <property type="match status" value="1"/>
</dbReference>
<proteinExistence type="predicted"/>
<dbReference type="EMBL" id="JAPFFI010000020">
    <property type="protein sequence ID" value="KAJ6340733.1"/>
    <property type="molecule type" value="Genomic_DNA"/>
</dbReference>
<dbReference type="PANTHER" id="PTHR48040">
    <property type="entry name" value="PLEIOTROPIC DRUG RESISTANCE PROTEIN 1-LIKE ISOFORM X1"/>
    <property type="match status" value="1"/>
</dbReference>
<evidence type="ECO:0000259" key="1">
    <source>
        <dbReference type="Pfam" id="PF14510"/>
    </source>
</evidence>
<dbReference type="InterPro" id="IPR029481">
    <property type="entry name" value="ABC_trans_N"/>
</dbReference>
<organism evidence="2 3">
    <name type="scientific">Salix suchowensis</name>
    <dbReference type="NCBI Taxonomy" id="1278906"/>
    <lineage>
        <taxon>Eukaryota</taxon>
        <taxon>Viridiplantae</taxon>
        <taxon>Streptophyta</taxon>
        <taxon>Embryophyta</taxon>
        <taxon>Tracheophyta</taxon>
        <taxon>Spermatophyta</taxon>
        <taxon>Magnoliopsida</taxon>
        <taxon>eudicotyledons</taxon>
        <taxon>Gunneridae</taxon>
        <taxon>Pentapetalae</taxon>
        <taxon>rosids</taxon>
        <taxon>fabids</taxon>
        <taxon>Malpighiales</taxon>
        <taxon>Salicaceae</taxon>
        <taxon>Saliceae</taxon>
        <taxon>Salix</taxon>
    </lineage>
</organism>
<dbReference type="Gene3D" id="3.40.50.300">
    <property type="entry name" value="P-loop containing nucleotide triphosphate hydrolases"/>
    <property type="match status" value="1"/>
</dbReference>
<dbReference type="Proteomes" id="UP001141253">
    <property type="component" value="Chromosome 15W"/>
</dbReference>
<dbReference type="SUPFAM" id="SSF52540">
    <property type="entry name" value="P-loop containing nucleoside triphosphate hydrolases"/>
    <property type="match status" value="1"/>
</dbReference>
<dbReference type="InterPro" id="IPR027417">
    <property type="entry name" value="P-loop_NTPase"/>
</dbReference>